<name>A0ABZ1E1L8_9RHOB</name>
<dbReference type="InterPro" id="IPR050397">
    <property type="entry name" value="Env_Response_Regulators"/>
</dbReference>
<dbReference type="SUPFAM" id="SSF51206">
    <property type="entry name" value="cAMP-binding domain-like"/>
    <property type="match status" value="1"/>
</dbReference>
<dbReference type="Proteomes" id="UP001623290">
    <property type="component" value="Chromosome"/>
</dbReference>
<dbReference type="Pfam" id="PF00027">
    <property type="entry name" value="cNMP_binding"/>
    <property type="match status" value="1"/>
</dbReference>
<dbReference type="CDD" id="cd00038">
    <property type="entry name" value="CAP_ED"/>
    <property type="match status" value="1"/>
</dbReference>
<dbReference type="PANTHER" id="PTHR24567:SF75">
    <property type="entry name" value="FUMARATE AND NITRATE REDUCTION REGULATORY PROTEIN"/>
    <property type="match status" value="1"/>
</dbReference>
<keyword evidence="2" id="KW-0238">DNA-binding</keyword>
<evidence type="ECO:0000256" key="3">
    <source>
        <dbReference type="ARBA" id="ARBA00023163"/>
    </source>
</evidence>
<dbReference type="PROSITE" id="PS51063">
    <property type="entry name" value="HTH_CRP_2"/>
    <property type="match status" value="1"/>
</dbReference>
<evidence type="ECO:0000313" key="5">
    <source>
        <dbReference type="EMBL" id="WRY33706.1"/>
    </source>
</evidence>
<dbReference type="SUPFAM" id="SSF46785">
    <property type="entry name" value="Winged helix' DNA-binding domain"/>
    <property type="match status" value="1"/>
</dbReference>
<dbReference type="PROSITE" id="PS00042">
    <property type="entry name" value="HTH_CRP_1"/>
    <property type="match status" value="1"/>
</dbReference>
<dbReference type="CDD" id="cd00092">
    <property type="entry name" value="HTH_CRP"/>
    <property type="match status" value="1"/>
</dbReference>
<dbReference type="SMART" id="SM00419">
    <property type="entry name" value="HTH_CRP"/>
    <property type="match status" value="1"/>
</dbReference>
<sequence length="253" mass="28330">MDEQIYQKIARNTADDCITCPEERHCLWRTDPLSDSAGTEPATGFKHMRFTPGQAVVMAGYHFPYAATIRAGTASLTRSLSDGRSQIVGVLYPSDIFNSRPALASKYTITATTPLELCCLSEASLQHRLETEKALSRRLLERKLHDLQEARDWMFVLGRKTALERLASMIYTVAERYSHRRQRSPVGVELSLPLARHEIADYLGLTPETVSRNFARLRAAGILSTNSARLITIWNMRALMEATGNDEDGGPIF</sequence>
<dbReference type="PRINTS" id="PR00034">
    <property type="entry name" value="HTHCRP"/>
</dbReference>
<dbReference type="InterPro" id="IPR036390">
    <property type="entry name" value="WH_DNA-bd_sf"/>
</dbReference>
<dbReference type="InterPro" id="IPR036388">
    <property type="entry name" value="WH-like_DNA-bd_sf"/>
</dbReference>
<keyword evidence="3" id="KW-0804">Transcription</keyword>
<dbReference type="InterPro" id="IPR014710">
    <property type="entry name" value="RmlC-like_jellyroll"/>
</dbReference>
<evidence type="ECO:0000256" key="2">
    <source>
        <dbReference type="ARBA" id="ARBA00023125"/>
    </source>
</evidence>
<keyword evidence="6" id="KW-1185">Reference proteome</keyword>
<dbReference type="InterPro" id="IPR000595">
    <property type="entry name" value="cNMP-bd_dom"/>
</dbReference>
<dbReference type="EMBL" id="CP135443">
    <property type="protein sequence ID" value="WRY33706.1"/>
    <property type="molecule type" value="Genomic_DNA"/>
</dbReference>
<evidence type="ECO:0000259" key="4">
    <source>
        <dbReference type="PROSITE" id="PS51063"/>
    </source>
</evidence>
<reference evidence="5 6" key="1">
    <citation type="submission" date="2023-09" db="EMBL/GenBank/DDBJ databases">
        <title>Thioclava shenzhenensis sp. nov., a multidrug resistant bacteria-antagonizing species isolated from coastal seawater.</title>
        <authorList>
            <person name="Long M."/>
        </authorList>
    </citation>
    <scope>NUCLEOTIDE SEQUENCE [LARGE SCALE GENOMIC DNA]</scope>
    <source>
        <strain evidence="5 6">FTW29</strain>
    </source>
</reference>
<gene>
    <name evidence="5" type="ORF">RPE78_13670</name>
</gene>
<feature type="domain" description="HTH crp-type" evidence="4">
    <location>
        <begin position="160"/>
        <end position="237"/>
    </location>
</feature>
<dbReference type="InterPro" id="IPR018335">
    <property type="entry name" value="Tscrpt_reg_HTH_Crp-type_CS"/>
</dbReference>
<evidence type="ECO:0000313" key="6">
    <source>
        <dbReference type="Proteomes" id="UP001623290"/>
    </source>
</evidence>
<dbReference type="InterPro" id="IPR018490">
    <property type="entry name" value="cNMP-bd_dom_sf"/>
</dbReference>
<protein>
    <submittedName>
        <fullName evidence="5">Crp/Fnr family transcriptional regulator</fullName>
    </submittedName>
</protein>
<accession>A0ABZ1E1L8</accession>
<dbReference type="Pfam" id="PF13545">
    <property type="entry name" value="HTH_Crp_2"/>
    <property type="match status" value="1"/>
</dbReference>
<dbReference type="PANTHER" id="PTHR24567">
    <property type="entry name" value="CRP FAMILY TRANSCRIPTIONAL REGULATORY PROTEIN"/>
    <property type="match status" value="1"/>
</dbReference>
<proteinExistence type="predicted"/>
<dbReference type="InterPro" id="IPR012318">
    <property type="entry name" value="HTH_CRP"/>
</dbReference>
<dbReference type="RefSeq" id="WP_406720870.1">
    <property type="nucleotide sequence ID" value="NZ_CP135443.1"/>
</dbReference>
<keyword evidence="1" id="KW-0805">Transcription regulation</keyword>
<dbReference type="Gene3D" id="1.10.10.10">
    <property type="entry name" value="Winged helix-like DNA-binding domain superfamily/Winged helix DNA-binding domain"/>
    <property type="match status" value="1"/>
</dbReference>
<evidence type="ECO:0000256" key="1">
    <source>
        <dbReference type="ARBA" id="ARBA00023015"/>
    </source>
</evidence>
<dbReference type="Gene3D" id="2.60.120.10">
    <property type="entry name" value="Jelly Rolls"/>
    <property type="match status" value="1"/>
</dbReference>
<organism evidence="5 6">
    <name type="scientific">Thioclava litoralis</name>
    <dbReference type="NCBI Taxonomy" id="3076557"/>
    <lineage>
        <taxon>Bacteria</taxon>
        <taxon>Pseudomonadati</taxon>
        <taxon>Pseudomonadota</taxon>
        <taxon>Alphaproteobacteria</taxon>
        <taxon>Rhodobacterales</taxon>
        <taxon>Paracoccaceae</taxon>
        <taxon>Thioclava</taxon>
    </lineage>
</organism>